<gene>
    <name evidence="2" type="primary">merF</name>
    <name evidence="2" type="ORF">E6Q60_03695</name>
</gene>
<name>A0A5C7VZL5_9PROT</name>
<protein>
    <submittedName>
        <fullName evidence="2">Mercury resistance system transport protein MerF</fullName>
    </submittedName>
</protein>
<accession>A0A5C7VZL5</accession>
<evidence type="ECO:0000256" key="1">
    <source>
        <dbReference type="SAM" id="Phobius"/>
    </source>
</evidence>
<keyword evidence="1" id="KW-0472">Membrane</keyword>
<evidence type="ECO:0000313" key="2">
    <source>
        <dbReference type="EMBL" id="TXI29644.1"/>
    </source>
</evidence>
<organism evidence="2 3">
    <name type="scientific">Nitrosomonas oligotropha</name>
    <dbReference type="NCBI Taxonomy" id="42354"/>
    <lineage>
        <taxon>Bacteria</taxon>
        <taxon>Pseudomonadati</taxon>
        <taxon>Pseudomonadota</taxon>
        <taxon>Betaproteobacteria</taxon>
        <taxon>Nitrosomonadales</taxon>
        <taxon>Nitrosomonadaceae</taxon>
        <taxon>Nitrosomonas</taxon>
    </lineage>
</organism>
<dbReference type="EMBL" id="SSFX01000029">
    <property type="protein sequence ID" value="TXI29644.1"/>
    <property type="molecule type" value="Genomic_DNA"/>
</dbReference>
<sequence length="81" mass="8541">MKDPKTLVRVGLAGTVLVALCCFTPILVILLGVAGLSALTGYLDYVLLPALAIFVGLTIYAMWRKRKADICCASIDAGGNK</sequence>
<feature type="transmembrane region" description="Helical" evidence="1">
    <location>
        <begin position="45"/>
        <end position="63"/>
    </location>
</feature>
<dbReference type="AlphaFoldDB" id="A0A5C7VZL5"/>
<dbReference type="NCBIfam" id="NF033565">
    <property type="entry name" value="trans_MerF"/>
    <property type="match status" value="1"/>
</dbReference>
<keyword evidence="1" id="KW-0812">Transmembrane</keyword>
<dbReference type="Proteomes" id="UP000321055">
    <property type="component" value="Unassembled WGS sequence"/>
</dbReference>
<evidence type="ECO:0000313" key="3">
    <source>
        <dbReference type="Proteomes" id="UP000321055"/>
    </source>
</evidence>
<proteinExistence type="predicted"/>
<reference evidence="2 3" key="1">
    <citation type="submission" date="2018-09" db="EMBL/GenBank/DDBJ databases">
        <title>Metagenome Assembled Genomes from an Advanced Water Purification Facility.</title>
        <authorList>
            <person name="Stamps B.W."/>
            <person name="Spear J.R."/>
        </authorList>
    </citation>
    <scope>NUCLEOTIDE SEQUENCE [LARGE SCALE GENOMIC DNA]</scope>
    <source>
        <strain evidence="2">Bin_54_1</strain>
    </source>
</reference>
<dbReference type="InterPro" id="IPR021091">
    <property type="entry name" value="Mercury_ion_transport_MerF"/>
</dbReference>
<dbReference type="GO" id="GO:0016020">
    <property type="term" value="C:membrane"/>
    <property type="evidence" value="ECO:0007669"/>
    <property type="project" value="InterPro"/>
</dbReference>
<feature type="transmembrane region" description="Helical" evidence="1">
    <location>
        <begin position="12"/>
        <end position="39"/>
    </location>
</feature>
<dbReference type="Pfam" id="PF11431">
    <property type="entry name" value="Transport_MerF"/>
    <property type="match status" value="1"/>
</dbReference>
<dbReference type="Gene3D" id="1.10.287.910">
    <property type="entry name" value="bacterial mercury transporter, merf"/>
    <property type="match status" value="1"/>
</dbReference>
<keyword evidence="1" id="KW-1133">Transmembrane helix</keyword>
<comment type="caution">
    <text evidence="2">The sequence shown here is derived from an EMBL/GenBank/DDBJ whole genome shotgun (WGS) entry which is preliminary data.</text>
</comment>